<evidence type="ECO:0000256" key="3">
    <source>
        <dbReference type="SAM" id="Phobius"/>
    </source>
</evidence>
<dbReference type="PROSITE" id="PS50012">
    <property type="entry name" value="RCC1_3"/>
    <property type="match status" value="1"/>
</dbReference>
<feature type="transmembrane region" description="Helical" evidence="3">
    <location>
        <begin position="122"/>
        <end position="141"/>
    </location>
</feature>
<keyword evidence="3" id="KW-0812">Transmembrane</keyword>
<dbReference type="PRINTS" id="PR00633">
    <property type="entry name" value="RCCNDNSATION"/>
</dbReference>
<dbReference type="InterPro" id="IPR009091">
    <property type="entry name" value="RCC1/BLIP-II"/>
</dbReference>
<dbReference type="InterPro" id="IPR051553">
    <property type="entry name" value="Ran_GTPase-activating"/>
</dbReference>
<organism evidence="5 6">
    <name type="scientific">Naegleria lovaniensis</name>
    <name type="common">Amoeba</name>
    <dbReference type="NCBI Taxonomy" id="51637"/>
    <lineage>
        <taxon>Eukaryota</taxon>
        <taxon>Discoba</taxon>
        <taxon>Heterolobosea</taxon>
        <taxon>Tetramitia</taxon>
        <taxon>Eutetramitia</taxon>
        <taxon>Vahlkampfiidae</taxon>
        <taxon>Naegleria</taxon>
    </lineage>
</organism>
<dbReference type="Proteomes" id="UP000816034">
    <property type="component" value="Unassembled WGS sequence"/>
</dbReference>
<keyword evidence="3" id="KW-1133">Transmembrane helix</keyword>
<keyword evidence="3" id="KW-0472">Membrane</keyword>
<dbReference type="Gene3D" id="2.130.10.30">
    <property type="entry name" value="Regulator of chromosome condensation 1/beta-lactamase-inhibitor protein II"/>
    <property type="match status" value="2"/>
</dbReference>
<comment type="caution">
    <text evidence="5">The sequence shown here is derived from an EMBL/GenBank/DDBJ whole genome shotgun (WGS) entry which is preliminary data.</text>
</comment>
<feature type="compositionally biased region" description="Low complexity" evidence="2">
    <location>
        <begin position="161"/>
        <end position="186"/>
    </location>
</feature>
<keyword evidence="4" id="KW-0732">Signal</keyword>
<reference evidence="5 6" key="1">
    <citation type="journal article" date="2018" name="BMC Genomics">
        <title>The genome of Naegleria lovaniensis, the basis for a comparative approach to unravel pathogenicity factors of the human pathogenic amoeba N. fowleri.</title>
        <authorList>
            <person name="Liechti N."/>
            <person name="Schurch N."/>
            <person name="Bruggmann R."/>
            <person name="Wittwer M."/>
        </authorList>
    </citation>
    <scope>NUCLEOTIDE SEQUENCE [LARGE SCALE GENOMIC DNA]</scope>
    <source>
        <strain evidence="5 6">ATCC 30569</strain>
    </source>
</reference>
<evidence type="ECO:0000313" key="5">
    <source>
        <dbReference type="EMBL" id="KAG2386147.1"/>
    </source>
</evidence>
<evidence type="ECO:0000256" key="1">
    <source>
        <dbReference type="PROSITE-ProRule" id="PRU00235"/>
    </source>
</evidence>
<keyword evidence="6" id="KW-1185">Reference proteome</keyword>
<evidence type="ECO:0008006" key="7">
    <source>
        <dbReference type="Google" id="ProtNLM"/>
    </source>
</evidence>
<dbReference type="PANTHER" id="PTHR45982:SF1">
    <property type="entry name" value="REGULATOR OF CHROMOSOME CONDENSATION"/>
    <property type="match status" value="1"/>
</dbReference>
<dbReference type="SUPFAM" id="SSF50985">
    <property type="entry name" value="RCC1/BLIP-II"/>
    <property type="match status" value="2"/>
</dbReference>
<dbReference type="PANTHER" id="PTHR45982">
    <property type="entry name" value="REGULATOR OF CHROMOSOME CONDENSATION"/>
    <property type="match status" value="1"/>
</dbReference>
<protein>
    <recommendedName>
        <fullName evidence="7">Transmembrane protein 147</fullName>
    </recommendedName>
</protein>
<sequence>MTFFHFVSTFLLSFVSPGDSDGTNLQSGAINFDDTSASSGMVQSLSFSFLITEVLKTLIGALDLIGIYFLLSSKWLLGDQISQIYGCAIGWTMGDNLLNRLIPLWFSTRGLQFETKALQMAVYSNVVMLEWICVVIFVFLYSRKKMMNLSNDADVEERGSLSHSTSSVNNSHHSSSSNCCTSSNSNERMPTLNYTYTPDQINNKNQLPNHTKTTLLLKSSSCPYCFHTKLDSLLSDYFPCSSRELREMYGTEHFVELSSKLAGTSCNTKEQQQYYHACMNHYCSASSSSYDSQYASQTLTDMENTSDLFMSPKERQAMVNTITLKTIQLVMDPNPAKIALLFHPRFEHSLGFSPGRTFVVMGNNESNCLGCTTNEWLKFIKDDTGLELKNPQTMFVPENFEDDQDDLFETLKLSPKIYSTSDSSSEIAFVATGHDFSIFVFKCGCIGLCGTWGEGGASLFRFTWSKPLKTVCPSMFATFYVSSDCKSIYSWGFNSQGQGSTKAGDAFVLPKRVDPNLYHNETIKLVKIGSENSYMITENDKLFVAGCNGNHELGIPWRDVAEGHDNDTRYHVDYFLPENILELIKERKIVTQFTQIDYLPKKVKLVDLSIGEKHVFVLTGDGEIYFTGQNSHGQLGYSNITEQCIFEKHKWTEENNTRIRLIHCFANSTIWITVNDEVYICGDNALCEMGVTTAEGCIMTPILHPTLSYQGISKIIGNNNIFALTNDGRILCWGSNENNELGLDEATLNDNPDGIEIPIRNYFLEGIARTVWERGYKLELSAGFNHTIVYFKNVSKMLNMMFTKLEQASKGEYASDFSDVTFVSTTSMHIDENVDTNSSMLVKRKLIAFSSEEDEEDNMVKTHHGHTKKSKP</sequence>
<dbReference type="AlphaFoldDB" id="A0AA88GSD4"/>
<dbReference type="GeneID" id="68095049"/>
<feature type="repeat" description="RCC1" evidence="1">
    <location>
        <begin position="728"/>
        <end position="793"/>
    </location>
</feature>
<feature type="compositionally biased region" description="Basic residues" evidence="2">
    <location>
        <begin position="861"/>
        <end position="872"/>
    </location>
</feature>
<dbReference type="InterPro" id="IPR000408">
    <property type="entry name" value="Reg_chr_condens"/>
</dbReference>
<evidence type="ECO:0000313" key="6">
    <source>
        <dbReference type="Proteomes" id="UP000816034"/>
    </source>
</evidence>
<dbReference type="Pfam" id="PF13540">
    <property type="entry name" value="RCC1_2"/>
    <property type="match status" value="2"/>
</dbReference>
<feature type="signal peptide" evidence="4">
    <location>
        <begin position="1"/>
        <end position="20"/>
    </location>
</feature>
<dbReference type="Pfam" id="PF09767">
    <property type="entry name" value="DUF2053"/>
    <property type="match status" value="1"/>
</dbReference>
<feature type="transmembrane region" description="Helical" evidence="3">
    <location>
        <begin position="44"/>
        <end position="71"/>
    </location>
</feature>
<dbReference type="InterPro" id="IPR019164">
    <property type="entry name" value="TMEM147"/>
</dbReference>
<feature type="region of interest" description="Disordered" evidence="2">
    <location>
        <begin position="160"/>
        <end position="186"/>
    </location>
</feature>
<accession>A0AA88GSD4</accession>
<dbReference type="RefSeq" id="XP_044550140.1">
    <property type="nucleotide sequence ID" value="XM_044692028.1"/>
</dbReference>
<gene>
    <name evidence="5" type="ORF">C9374_002593</name>
</gene>
<feature type="region of interest" description="Disordered" evidence="2">
    <location>
        <begin position="852"/>
        <end position="872"/>
    </location>
</feature>
<name>A0AA88GSD4_NAELO</name>
<dbReference type="EMBL" id="PYSW02000016">
    <property type="protein sequence ID" value="KAG2386147.1"/>
    <property type="molecule type" value="Genomic_DNA"/>
</dbReference>
<proteinExistence type="predicted"/>
<evidence type="ECO:0000256" key="4">
    <source>
        <dbReference type="SAM" id="SignalP"/>
    </source>
</evidence>
<evidence type="ECO:0000256" key="2">
    <source>
        <dbReference type="SAM" id="MobiDB-lite"/>
    </source>
</evidence>
<feature type="chain" id="PRO_5041666812" description="Transmembrane protein 147" evidence="4">
    <location>
        <begin position="21"/>
        <end position="872"/>
    </location>
</feature>